<name>A0A6A5YT96_9PLEO</name>
<reference evidence="2" key="1">
    <citation type="journal article" date="2020" name="Stud. Mycol.">
        <title>101 Dothideomycetes genomes: a test case for predicting lifestyles and emergence of pathogens.</title>
        <authorList>
            <person name="Haridas S."/>
            <person name="Albert R."/>
            <person name="Binder M."/>
            <person name="Bloem J."/>
            <person name="Labutti K."/>
            <person name="Salamov A."/>
            <person name="Andreopoulos B."/>
            <person name="Baker S."/>
            <person name="Barry K."/>
            <person name="Bills G."/>
            <person name="Bluhm B."/>
            <person name="Cannon C."/>
            <person name="Castanera R."/>
            <person name="Culley D."/>
            <person name="Daum C."/>
            <person name="Ezra D."/>
            <person name="Gonzalez J."/>
            <person name="Henrissat B."/>
            <person name="Kuo A."/>
            <person name="Liang C."/>
            <person name="Lipzen A."/>
            <person name="Lutzoni F."/>
            <person name="Magnuson J."/>
            <person name="Mondo S."/>
            <person name="Nolan M."/>
            <person name="Ohm R."/>
            <person name="Pangilinan J."/>
            <person name="Park H.-J."/>
            <person name="Ramirez L."/>
            <person name="Alfaro M."/>
            <person name="Sun H."/>
            <person name="Tritt A."/>
            <person name="Yoshinaga Y."/>
            <person name="Zwiers L.-H."/>
            <person name="Turgeon B."/>
            <person name="Goodwin S."/>
            <person name="Spatafora J."/>
            <person name="Crous P."/>
            <person name="Grigoriev I."/>
        </authorList>
    </citation>
    <scope>NUCLEOTIDE SEQUENCE</scope>
    <source>
        <strain evidence="2">CBS 627.86</strain>
    </source>
</reference>
<dbReference type="EMBL" id="ML977340">
    <property type="protein sequence ID" value="KAF2109954.1"/>
    <property type="molecule type" value="Genomic_DNA"/>
</dbReference>
<evidence type="ECO:0000256" key="1">
    <source>
        <dbReference type="SAM" id="MobiDB-lite"/>
    </source>
</evidence>
<organism evidence="2 3">
    <name type="scientific">Lophiotrema nucula</name>
    <dbReference type="NCBI Taxonomy" id="690887"/>
    <lineage>
        <taxon>Eukaryota</taxon>
        <taxon>Fungi</taxon>
        <taxon>Dikarya</taxon>
        <taxon>Ascomycota</taxon>
        <taxon>Pezizomycotina</taxon>
        <taxon>Dothideomycetes</taxon>
        <taxon>Pleosporomycetidae</taxon>
        <taxon>Pleosporales</taxon>
        <taxon>Lophiotremataceae</taxon>
        <taxon>Lophiotrema</taxon>
    </lineage>
</organism>
<accession>A0A6A5YT96</accession>
<evidence type="ECO:0000313" key="3">
    <source>
        <dbReference type="Proteomes" id="UP000799770"/>
    </source>
</evidence>
<protein>
    <submittedName>
        <fullName evidence="2">Uncharacterized protein</fullName>
    </submittedName>
</protein>
<sequence>MAMSNPQDHKDLRSLQLRPQLRVGSYAPSFHVVERHDIHNLGWTHESTLSLLPIAGPETPIPDPTFSSETQHTSRPNESPVAQGPLMSTVNLIRRPVRPSLNFVAFIPLS</sequence>
<feature type="compositionally biased region" description="Polar residues" evidence="1">
    <location>
        <begin position="65"/>
        <end position="77"/>
    </location>
</feature>
<keyword evidence="3" id="KW-1185">Reference proteome</keyword>
<dbReference type="Proteomes" id="UP000799770">
    <property type="component" value="Unassembled WGS sequence"/>
</dbReference>
<gene>
    <name evidence="2" type="ORF">BDV96DRAFT_229790</name>
</gene>
<dbReference type="AlphaFoldDB" id="A0A6A5YT96"/>
<proteinExistence type="predicted"/>
<evidence type="ECO:0000313" key="2">
    <source>
        <dbReference type="EMBL" id="KAF2109954.1"/>
    </source>
</evidence>
<feature type="region of interest" description="Disordered" evidence="1">
    <location>
        <begin position="54"/>
        <end position="84"/>
    </location>
</feature>